<dbReference type="GO" id="GO:0001179">
    <property type="term" value="F:RNA polymerase I general transcription initiation factor binding"/>
    <property type="evidence" value="ECO:0007669"/>
    <property type="project" value="TreeGrafter"/>
</dbReference>
<dbReference type="STRING" id="578459.A0A194S598"/>
<dbReference type="GO" id="GO:0070860">
    <property type="term" value="C:RNA polymerase I core factor complex"/>
    <property type="evidence" value="ECO:0007669"/>
    <property type="project" value="TreeGrafter"/>
</dbReference>
<protein>
    <recommendedName>
        <fullName evidence="2">RRN6 K-rich C-terminal domain-containing protein</fullName>
    </recommendedName>
</protein>
<dbReference type="EMBL" id="KQ474077">
    <property type="protein sequence ID" value="KPV75908.1"/>
    <property type="molecule type" value="Genomic_DNA"/>
</dbReference>
<dbReference type="Proteomes" id="UP000053890">
    <property type="component" value="Unassembled WGS sequence"/>
</dbReference>
<sequence>MDPSHRPACLSCAQRGSTNLDCDGGHPCTPCRTSSTRCAYPRPSTPPSAWTNIAPQAVQRWPESVQLVPGEAASFRLRAERDKDGNVDAFSREWVVNQDQDLRLRARRGKTSLLFPASVDDRDEAEALDLEGDPLDFAREGHVLLNLHDVLRHDPLQPTVGLNAAIQDRHSSSSKQTRILRTFETRDPNLGNVLAACDVPLDDGASSSSTCVAFRRAETPGGRPTAVGWGSFAPLPRELRAPSRKGKDRERDGDARAGFRASTEPLLTSAHPVRQVELSRLGSSSSALLGVRTQGSLDLVHLSLPSPSSDFAHPPPPTTLSRFTYTASSLSRRPIADFALSPALGAGLVVDTTGALFGWGLGARGSGRIGDRDWRGAQPDMFRLRGGRKKGEGGYSGLARVQCGGVRGTDAVVAVEDEMLLYDLRSPRASLQLVDPHLLAQHLAHGETDPARIVSLLQCTPPTSNSFLSSSTSTAQHVVATTHDVLYLDERMPSRALLRWKHGRCGPESKGLDLTLSLIEVPAHVCDSPQRDSVEPVVGRAALTSRLHPHVELYTTRADPAHAAQFALGPYALEGPRSSASASSPRSERFTRAGTAFVPLPPLATSAAAGPSSSREAMDVDGPSRSSSDEDEDGPAARRERLAEARRAARSRSWRLLEAGARGELSVRQVELERFTVASGDEDGEGEEVGDGAAGGAGAAEPAHVELSAELAQLGAEAERVRRRRSNRDRRRQKEEERLVDVSRVRRVLAPERVLEAGRAADEVGDGVDSAQAAVQLVRGATVREEGDVGALTGLELLSLSSRHSAAMTDDDDLAPAPLPRPSAYDALVSIPPESTAALDAALAAAPAALRFRPIPTPTHFSTLLPRRLPPCTAAPTTSAAQRLRALASERVERQHALASHVLLPRAIEPDEPVRAPNQPQPADEDPPALHFSYVRPKAPTPSGLGDLDGDGEVSGLRSVGRGTRRRKNRGDDVDPPSLDSLGARLLLAEWHVGADPRSYTWYSPYDDDQDKDLDALAVSQAQASSSSRRKKREREASTMGPTSSAMSWQPSFPPSSASFATSSQSYFPSLGPPQIGSNPSHAQSQSQSQGWPQLAATQPTISVSGPADASASSQGPPAFGGAASQTVPGAFGSRLTVGAGRGGDKDKKKKGKKRVSGF</sequence>
<feature type="compositionally biased region" description="Basic and acidic residues" evidence="1">
    <location>
        <begin position="237"/>
        <end position="257"/>
    </location>
</feature>
<proteinExistence type="predicted"/>
<evidence type="ECO:0000259" key="2">
    <source>
        <dbReference type="Pfam" id="PF20639"/>
    </source>
</evidence>
<feature type="compositionally biased region" description="Low complexity" evidence="1">
    <location>
        <begin position="1048"/>
        <end position="1066"/>
    </location>
</feature>
<feature type="region of interest" description="Disordered" evidence="1">
    <location>
        <begin position="225"/>
        <end position="260"/>
    </location>
</feature>
<dbReference type="GO" id="GO:0042790">
    <property type="term" value="P:nucleolar large rRNA transcription by RNA polymerase I"/>
    <property type="evidence" value="ECO:0007669"/>
    <property type="project" value="TreeGrafter"/>
</dbReference>
<organism evidence="3 4">
    <name type="scientific">Rhodotorula graminis (strain WP1)</name>
    <dbReference type="NCBI Taxonomy" id="578459"/>
    <lineage>
        <taxon>Eukaryota</taxon>
        <taxon>Fungi</taxon>
        <taxon>Dikarya</taxon>
        <taxon>Basidiomycota</taxon>
        <taxon>Pucciniomycotina</taxon>
        <taxon>Microbotryomycetes</taxon>
        <taxon>Sporidiobolales</taxon>
        <taxon>Sporidiobolaceae</taxon>
        <taxon>Rhodotorula</taxon>
    </lineage>
</organism>
<feature type="compositionally biased region" description="Low complexity" evidence="1">
    <location>
        <begin position="576"/>
        <end position="585"/>
    </location>
</feature>
<feature type="domain" description="RRN6 K-rich C-terminal" evidence="2">
    <location>
        <begin position="987"/>
        <end position="1159"/>
    </location>
</feature>
<dbReference type="InterPro" id="IPR048536">
    <property type="entry name" value="Rrn6_K-rich"/>
</dbReference>
<evidence type="ECO:0000313" key="4">
    <source>
        <dbReference type="Proteomes" id="UP000053890"/>
    </source>
</evidence>
<evidence type="ECO:0000256" key="1">
    <source>
        <dbReference type="SAM" id="MobiDB-lite"/>
    </source>
</evidence>
<feature type="region of interest" description="Disordered" evidence="1">
    <location>
        <begin position="1019"/>
        <end position="1159"/>
    </location>
</feature>
<dbReference type="InterPro" id="IPR019350">
    <property type="entry name" value="RNA_pol_I-sp_TIF_RRN6-like"/>
</dbReference>
<gene>
    <name evidence="3" type="ORF">RHOBADRAFT_52920</name>
</gene>
<feature type="compositionally biased region" description="Basic residues" evidence="1">
    <location>
        <begin position="1148"/>
        <end position="1159"/>
    </location>
</feature>
<feature type="region of interest" description="Disordered" evidence="1">
    <location>
        <begin position="676"/>
        <end position="703"/>
    </location>
</feature>
<dbReference type="GeneID" id="28977022"/>
<dbReference type="PANTHER" id="PTHR28221">
    <property type="entry name" value="RNA POLYMERASE I-SPECIFIC TRANSCRIPTION INITIATION FACTOR RRN6"/>
    <property type="match status" value="1"/>
</dbReference>
<feature type="region of interest" description="Disordered" evidence="1">
    <location>
        <begin position="716"/>
        <end position="737"/>
    </location>
</feature>
<feature type="compositionally biased region" description="Acidic residues" evidence="1">
    <location>
        <begin position="680"/>
        <end position="690"/>
    </location>
</feature>
<feature type="region of interest" description="Disordered" evidence="1">
    <location>
        <begin position="903"/>
        <end position="979"/>
    </location>
</feature>
<keyword evidence="4" id="KW-1185">Reference proteome</keyword>
<feature type="compositionally biased region" description="Basic and acidic residues" evidence="1">
    <location>
        <begin position="635"/>
        <end position="644"/>
    </location>
</feature>
<dbReference type="OMA" id="WHVGADP"/>
<dbReference type="AlphaFoldDB" id="A0A194S598"/>
<dbReference type="PANTHER" id="PTHR28221:SF2">
    <property type="entry name" value="RNA POLYMERASE I-SPECIFIC TRANSCRIPTION INITIATION FACTOR RRN6"/>
    <property type="match status" value="1"/>
</dbReference>
<name>A0A194S598_RHOGW</name>
<feature type="compositionally biased region" description="Polar residues" evidence="1">
    <location>
        <begin position="1076"/>
        <end position="1104"/>
    </location>
</feature>
<dbReference type="Pfam" id="PF20639">
    <property type="entry name" value="Rrn6_K-rich"/>
    <property type="match status" value="1"/>
</dbReference>
<feature type="region of interest" description="Disordered" evidence="1">
    <location>
        <begin position="574"/>
        <end position="644"/>
    </location>
</feature>
<feature type="compositionally biased region" description="Basic residues" evidence="1">
    <location>
        <begin position="721"/>
        <end position="731"/>
    </location>
</feature>
<dbReference type="RefSeq" id="XP_018271957.1">
    <property type="nucleotide sequence ID" value="XM_018416574.1"/>
</dbReference>
<accession>A0A194S598</accession>
<evidence type="ECO:0000313" key="3">
    <source>
        <dbReference type="EMBL" id="KPV75908.1"/>
    </source>
</evidence>
<dbReference type="GO" id="GO:0001163">
    <property type="term" value="F:RNA polymerase I transcription regulatory region sequence-specific DNA binding"/>
    <property type="evidence" value="ECO:0007669"/>
    <property type="project" value="TreeGrafter"/>
</dbReference>
<reference evidence="3 4" key="1">
    <citation type="journal article" date="2015" name="Front. Microbiol.">
        <title>Genome sequence of the plant growth promoting endophytic yeast Rhodotorula graminis WP1.</title>
        <authorList>
            <person name="Firrincieli A."/>
            <person name="Otillar R."/>
            <person name="Salamov A."/>
            <person name="Schmutz J."/>
            <person name="Khan Z."/>
            <person name="Redman R.S."/>
            <person name="Fleck N.D."/>
            <person name="Lindquist E."/>
            <person name="Grigoriev I.V."/>
            <person name="Doty S.L."/>
        </authorList>
    </citation>
    <scope>NUCLEOTIDE SEQUENCE [LARGE SCALE GENOMIC DNA]</scope>
    <source>
        <strain evidence="3 4">WP1</strain>
    </source>
</reference>
<dbReference type="OrthoDB" id="2382881at2759"/>